<sequence>MSRASSASGGASSPRRSSRPVRAASPPRRLGCWALLFGLCALLAVSSPGFYPCVSAAAAREAGQEPRRLGAFVNQLIQMGTQFVMYPEMAKMLRTQGQTLKSILKGPDTRDLKIQVYFDQAGCVVVFDTIANQENGDNTDLGLIDARSIEVLFSYGEHEGELRYTMRRSESVQVLNFAQKHVQRFTVPRGCVGTKDSYWEAYCQQVKGVCNVGRIDVHFSRQGREDAMTLVPMLSLSTFIQRRMENEGWNYYQVLDWFDTPTPPHSMVFDAERCLMHFRYNSHDPERSVVSWLKNRQGVRVDVRELNGEIVAIKTTIVNGCGAVDLQDIEVTQKALEDNSYKILVHFRHADAHQNVFNDTVVIPRRPDIRPAQDFDYYNDDQLEFSDFFPKHPVSNLGVLGRLRMD</sequence>
<dbReference type="AlphaFoldDB" id="A0A086J8A4"/>
<dbReference type="EMBL" id="AEYI02002407">
    <property type="protein sequence ID" value="KFG28372.1"/>
    <property type="molecule type" value="Genomic_DNA"/>
</dbReference>
<evidence type="ECO:0000313" key="2">
    <source>
        <dbReference type="EMBL" id="KFG28372.1"/>
    </source>
</evidence>
<comment type="caution">
    <text evidence="2">The sequence shown here is derived from an EMBL/GenBank/DDBJ whole genome shotgun (WGS) entry which is preliminary data.</text>
</comment>
<dbReference type="Proteomes" id="UP000028828">
    <property type="component" value="Unassembled WGS sequence"/>
</dbReference>
<proteinExistence type="predicted"/>
<dbReference type="VEuPathDB" id="ToxoDB:TGP89_295390"/>
<evidence type="ECO:0000313" key="3">
    <source>
        <dbReference type="Proteomes" id="UP000028828"/>
    </source>
</evidence>
<evidence type="ECO:0000256" key="1">
    <source>
        <dbReference type="SAM" id="MobiDB-lite"/>
    </source>
</evidence>
<protein>
    <submittedName>
        <fullName evidence="2">Uncharacterized protein</fullName>
    </submittedName>
</protein>
<feature type="region of interest" description="Disordered" evidence="1">
    <location>
        <begin position="1"/>
        <end position="25"/>
    </location>
</feature>
<dbReference type="OrthoDB" id="330625at2759"/>
<accession>A0A086J8A4</accession>
<reference evidence="2 3" key="1">
    <citation type="submission" date="2014-03" db="EMBL/GenBank/DDBJ databases">
        <authorList>
            <person name="Sibley D."/>
            <person name="Venepally P."/>
            <person name="Karamycheva S."/>
            <person name="Hadjithomas M."/>
            <person name="Khan A."/>
            <person name="Brunk B."/>
            <person name="Roos D."/>
            <person name="Caler E."/>
            <person name="Lorenzi H."/>
        </authorList>
    </citation>
    <scope>NUCLEOTIDE SEQUENCE [LARGE SCALE GENOMIC DNA]</scope>
    <source>
        <strain evidence="3">p89</strain>
    </source>
</reference>
<organism evidence="2 3">
    <name type="scientific">Toxoplasma gondii p89</name>
    <dbReference type="NCBI Taxonomy" id="943119"/>
    <lineage>
        <taxon>Eukaryota</taxon>
        <taxon>Sar</taxon>
        <taxon>Alveolata</taxon>
        <taxon>Apicomplexa</taxon>
        <taxon>Conoidasida</taxon>
        <taxon>Coccidia</taxon>
        <taxon>Eucoccidiorida</taxon>
        <taxon>Eimeriorina</taxon>
        <taxon>Sarcocystidae</taxon>
        <taxon>Toxoplasma</taxon>
    </lineage>
</organism>
<gene>
    <name evidence="2" type="ORF">TGP89_295390</name>
</gene>
<name>A0A086J8A4_TOXGO</name>